<dbReference type="PANTHER" id="PTHR42852:SF17">
    <property type="entry name" value="THIOREDOXIN-LIKE PROTEIN HI_1115"/>
    <property type="match status" value="1"/>
</dbReference>
<keyword evidence="3" id="KW-0676">Redox-active center</keyword>
<gene>
    <name evidence="6" type="ORF">H9646_09510</name>
</gene>
<name>A0ABR8SB62_9BURK</name>
<dbReference type="InterPro" id="IPR013766">
    <property type="entry name" value="Thioredoxin_domain"/>
</dbReference>
<dbReference type="EMBL" id="JACSQK010000004">
    <property type="protein sequence ID" value="MBD7960726.1"/>
    <property type="molecule type" value="Genomic_DNA"/>
</dbReference>
<organism evidence="6 7">
    <name type="scientific">Comamonas avium</name>
    <dbReference type="NCBI Taxonomy" id="2762231"/>
    <lineage>
        <taxon>Bacteria</taxon>
        <taxon>Pseudomonadati</taxon>
        <taxon>Pseudomonadota</taxon>
        <taxon>Betaproteobacteria</taxon>
        <taxon>Burkholderiales</taxon>
        <taxon>Comamonadaceae</taxon>
        <taxon>Comamonas</taxon>
    </lineage>
</organism>
<proteinExistence type="predicted"/>
<dbReference type="PANTHER" id="PTHR42852">
    <property type="entry name" value="THIOL:DISULFIDE INTERCHANGE PROTEIN DSBE"/>
    <property type="match status" value="1"/>
</dbReference>
<protein>
    <submittedName>
        <fullName evidence="6">TlpA family protein disulfide reductase</fullName>
    </submittedName>
</protein>
<evidence type="ECO:0000256" key="3">
    <source>
        <dbReference type="ARBA" id="ARBA00023284"/>
    </source>
</evidence>
<evidence type="ECO:0000256" key="2">
    <source>
        <dbReference type="ARBA" id="ARBA00022748"/>
    </source>
</evidence>
<evidence type="ECO:0000256" key="1">
    <source>
        <dbReference type="ARBA" id="ARBA00004196"/>
    </source>
</evidence>
<dbReference type="CDD" id="cd02966">
    <property type="entry name" value="TlpA_like_family"/>
    <property type="match status" value="1"/>
</dbReference>
<dbReference type="PROSITE" id="PS00194">
    <property type="entry name" value="THIOREDOXIN_1"/>
    <property type="match status" value="1"/>
</dbReference>
<feature type="transmembrane region" description="Helical" evidence="4">
    <location>
        <begin position="12"/>
        <end position="32"/>
    </location>
</feature>
<dbReference type="Proteomes" id="UP000634919">
    <property type="component" value="Unassembled WGS sequence"/>
</dbReference>
<dbReference type="Gene3D" id="3.40.30.10">
    <property type="entry name" value="Glutaredoxin"/>
    <property type="match status" value="1"/>
</dbReference>
<evidence type="ECO:0000256" key="4">
    <source>
        <dbReference type="SAM" id="Phobius"/>
    </source>
</evidence>
<keyword evidence="4" id="KW-1133">Transmembrane helix</keyword>
<evidence type="ECO:0000313" key="7">
    <source>
        <dbReference type="Proteomes" id="UP000634919"/>
    </source>
</evidence>
<comment type="caution">
    <text evidence="6">The sequence shown here is derived from an EMBL/GenBank/DDBJ whole genome shotgun (WGS) entry which is preliminary data.</text>
</comment>
<keyword evidence="2" id="KW-0201">Cytochrome c-type biogenesis</keyword>
<dbReference type="InterPro" id="IPR017937">
    <property type="entry name" value="Thioredoxin_CS"/>
</dbReference>
<keyword evidence="7" id="KW-1185">Reference proteome</keyword>
<dbReference type="Pfam" id="PF08534">
    <property type="entry name" value="Redoxin"/>
    <property type="match status" value="1"/>
</dbReference>
<sequence length="184" mass="19655">MSEGQVFSKDRRRWMAGGVALAAAAGGAWVGWSQLEGATGNEEAITAFWGLQLAQPDGAPLNLASLRGKPLLVNFWATWCPPCVRELPMINRFAQEQAARGAHAIQVLGIAVDQAAAVNKWLARQPLDFPVVLAGAGGVTLTRSLGNINGGLPFTILLDAKGKAQQRKIGELSQQDLEQWAAWT</sequence>
<dbReference type="PROSITE" id="PS51352">
    <property type="entry name" value="THIOREDOXIN_2"/>
    <property type="match status" value="1"/>
</dbReference>
<dbReference type="SUPFAM" id="SSF52833">
    <property type="entry name" value="Thioredoxin-like"/>
    <property type="match status" value="1"/>
</dbReference>
<evidence type="ECO:0000313" key="6">
    <source>
        <dbReference type="EMBL" id="MBD7960726.1"/>
    </source>
</evidence>
<keyword evidence="4" id="KW-0812">Transmembrane</keyword>
<dbReference type="InterPro" id="IPR050553">
    <property type="entry name" value="Thioredoxin_ResA/DsbE_sf"/>
</dbReference>
<evidence type="ECO:0000259" key="5">
    <source>
        <dbReference type="PROSITE" id="PS51352"/>
    </source>
</evidence>
<accession>A0ABR8SB62</accession>
<comment type="subcellular location">
    <subcellularLocation>
        <location evidence="1">Cell envelope</location>
    </subcellularLocation>
</comment>
<keyword evidence="4" id="KW-0472">Membrane</keyword>
<dbReference type="InterPro" id="IPR036249">
    <property type="entry name" value="Thioredoxin-like_sf"/>
</dbReference>
<dbReference type="RefSeq" id="WP_191723122.1">
    <property type="nucleotide sequence ID" value="NZ_JACSQK010000004.1"/>
</dbReference>
<feature type="domain" description="Thioredoxin" evidence="5">
    <location>
        <begin position="42"/>
        <end position="184"/>
    </location>
</feature>
<reference evidence="6 7" key="1">
    <citation type="submission" date="2020-08" db="EMBL/GenBank/DDBJ databases">
        <title>A Genomic Blueprint of the Chicken Gut Microbiome.</title>
        <authorList>
            <person name="Gilroy R."/>
            <person name="Ravi A."/>
            <person name="Getino M."/>
            <person name="Pursley I."/>
            <person name="Horton D.L."/>
            <person name="Alikhan N.-F."/>
            <person name="Baker D."/>
            <person name="Gharbi K."/>
            <person name="Hall N."/>
            <person name="Watson M."/>
            <person name="Adriaenssens E.M."/>
            <person name="Foster-Nyarko E."/>
            <person name="Jarju S."/>
            <person name="Secka A."/>
            <person name="Antonio M."/>
            <person name="Oren A."/>
            <person name="Chaudhuri R."/>
            <person name="La Ragione R.M."/>
            <person name="Hildebrand F."/>
            <person name="Pallen M.J."/>
        </authorList>
    </citation>
    <scope>NUCLEOTIDE SEQUENCE [LARGE SCALE GENOMIC DNA]</scope>
    <source>
        <strain evidence="6 7">Sa2CVA6</strain>
    </source>
</reference>
<dbReference type="InterPro" id="IPR013740">
    <property type="entry name" value="Redoxin"/>
</dbReference>